<keyword evidence="3" id="KW-1185">Reference proteome</keyword>
<feature type="transmembrane region" description="Helical" evidence="1">
    <location>
        <begin position="183"/>
        <end position="199"/>
    </location>
</feature>
<dbReference type="Pfam" id="PF14264">
    <property type="entry name" value="Glucos_trans_II"/>
    <property type="match status" value="1"/>
</dbReference>
<feature type="transmembrane region" description="Helical" evidence="1">
    <location>
        <begin position="291"/>
        <end position="314"/>
    </location>
</feature>
<protein>
    <submittedName>
        <fullName evidence="2">Putative Membrane Spanning Protein</fullName>
    </submittedName>
</protein>
<feature type="transmembrane region" description="Helical" evidence="1">
    <location>
        <begin position="89"/>
        <end position="107"/>
    </location>
</feature>
<feature type="transmembrane region" description="Helical" evidence="1">
    <location>
        <begin position="22"/>
        <end position="45"/>
    </location>
</feature>
<dbReference type="EMBL" id="ALIF01000006">
    <property type="protein sequence ID" value="EJO15453.1"/>
    <property type="molecule type" value="Genomic_DNA"/>
</dbReference>
<keyword evidence="1" id="KW-0812">Transmembrane</keyword>
<name>J7TU10_STRSL</name>
<feature type="transmembrane region" description="Helical" evidence="1">
    <location>
        <begin position="114"/>
        <end position="133"/>
    </location>
</feature>
<dbReference type="InterPro" id="IPR025686">
    <property type="entry name" value="Glucos_trans_II"/>
</dbReference>
<accession>J7TU10</accession>
<evidence type="ECO:0000256" key="1">
    <source>
        <dbReference type="SAM" id="Phobius"/>
    </source>
</evidence>
<gene>
    <name evidence="2" type="ORF">RSSL_00470</name>
</gene>
<dbReference type="PATRIC" id="fig|1200793.3.peg.1444"/>
<keyword evidence="1" id="KW-1133">Transmembrane helix</keyword>
<proteinExistence type="predicted"/>
<organism evidence="2 3">
    <name type="scientific">Streptococcus salivarius K12</name>
    <dbReference type="NCBI Taxonomy" id="1200793"/>
    <lineage>
        <taxon>Bacteria</taxon>
        <taxon>Bacillati</taxon>
        <taxon>Bacillota</taxon>
        <taxon>Bacilli</taxon>
        <taxon>Lactobacillales</taxon>
        <taxon>Streptococcaceae</taxon>
        <taxon>Streptococcus</taxon>
    </lineage>
</organism>
<feature type="transmembrane region" description="Helical" evidence="1">
    <location>
        <begin position="356"/>
        <end position="374"/>
    </location>
</feature>
<feature type="transmembrane region" description="Helical" evidence="1">
    <location>
        <begin position="139"/>
        <end position="156"/>
    </location>
</feature>
<dbReference type="Proteomes" id="UP000006983">
    <property type="component" value="Unassembled WGS sequence"/>
</dbReference>
<feature type="transmembrane region" description="Helical" evidence="1">
    <location>
        <begin position="326"/>
        <end position="344"/>
    </location>
</feature>
<evidence type="ECO:0000313" key="3">
    <source>
        <dbReference type="Proteomes" id="UP000006983"/>
    </source>
</evidence>
<evidence type="ECO:0000313" key="2">
    <source>
        <dbReference type="EMBL" id="EJO15453.1"/>
    </source>
</evidence>
<comment type="caution">
    <text evidence="2">The sequence shown here is derived from an EMBL/GenBank/DDBJ whole genome shotgun (WGS) entry which is preliminary data.</text>
</comment>
<feature type="transmembrane region" description="Helical" evidence="1">
    <location>
        <begin position="266"/>
        <end position="284"/>
    </location>
</feature>
<dbReference type="RefSeq" id="WP_002891470.1">
    <property type="nucleotide sequence ID" value="NZ_ALIF01000006.1"/>
</dbReference>
<sequence length="491" mass="56048">MIEEFLGCFSNFLEFIKRNKKACFIILSIYLIVNINIGLAEFPYIDDIGRQLEGYSGFSEHYSRYLSEISARLIQGGSHLTDPGLSTNIISAFILTIASLILLFVLFPSKKVNLALILSSTVIGINPWFLEALSFRFDNPFMSLSILVSLFPFIFWESKKLFNFFSIICIYLMCNSYQASSGIYILMVLTLVFLELIYGKRFNIKGLLNSAVSYIIGMVLYKVQITIKPPIFAEQGKAPGIFQLPNVLLGNAKGYLKNIYLQSYKMWIYLVLILLFLLIVNILISGKQKKIFSLLYTFLWLSVGSVISYGAYLALPMQFYLMRPRYEYGLGAFISIVLVVIVGISSKNSILSLIKSLVSGLFVFYMLTFSFVYVSTLKQQNTIFESQSSILGNTLNKYVTKKKQIVNLNKFLPNSPIYENTSSVYPLIGSLVMPNTNISWDMTKRFNSLTKLDVEFKPFDTTHLDSSYELLESTKLYDVYSKDEQLYLFMK</sequence>
<reference evidence="2 3" key="1">
    <citation type="journal article" date="2012" name="J. Bacteriol.">
        <title>Genome Sequence of the Lantibiotic Bacteriocin Producer Streptococcus salivarius Strain K12.</title>
        <authorList>
            <person name="Barretto C."/>
            <person name="Alvarez-Martin P."/>
            <person name="Foata F."/>
            <person name="Renault P."/>
            <person name="Berger B."/>
        </authorList>
    </citation>
    <scope>NUCLEOTIDE SEQUENCE [LARGE SCALE GENOMIC DNA]</scope>
    <source>
        <strain evidence="2 3">K12</strain>
    </source>
</reference>
<dbReference type="AlphaFoldDB" id="J7TU10"/>
<keyword evidence="1" id="KW-0472">Membrane</keyword>